<keyword evidence="1" id="KW-1133">Transmembrane helix</keyword>
<organism evidence="2 3">
    <name type="scientific">Penicillium thymicola</name>
    <dbReference type="NCBI Taxonomy" id="293382"/>
    <lineage>
        <taxon>Eukaryota</taxon>
        <taxon>Fungi</taxon>
        <taxon>Dikarya</taxon>
        <taxon>Ascomycota</taxon>
        <taxon>Pezizomycotina</taxon>
        <taxon>Eurotiomycetes</taxon>
        <taxon>Eurotiomycetidae</taxon>
        <taxon>Eurotiales</taxon>
        <taxon>Aspergillaceae</taxon>
        <taxon>Penicillium</taxon>
    </lineage>
</organism>
<sequence>MGHIPAASYDIDPEASLVGPTISSYRISPVSLTPLGCYRRGEAFRLGLDKSRSTKAILVLRYGACHDRQSSHALTHALLHVKIVLCLLSLFVCFLLCLMECYHA</sequence>
<evidence type="ECO:0000313" key="2">
    <source>
        <dbReference type="EMBL" id="KAJ9482283.1"/>
    </source>
</evidence>
<feature type="transmembrane region" description="Helical" evidence="1">
    <location>
        <begin position="77"/>
        <end position="98"/>
    </location>
</feature>
<evidence type="ECO:0000256" key="1">
    <source>
        <dbReference type="SAM" id="Phobius"/>
    </source>
</evidence>
<name>A0AAI9T8A7_PENTH</name>
<evidence type="ECO:0000313" key="3">
    <source>
        <dbReference type="Proteomes" id="UP001227192"/>
    </source>
</evidence>
<protein>
    <submittedName>
        <fullName evidence="2">Uncharacterized protein</fullName>
    </submittedName>
</protein>
<reference evidence="2" key="1">
    <citation type="submission" date="2015-06" db="EMBL/GenBank/DDBJ databases">
        <authorList>
            <person name="Nguyen H."/>
        </authorList>
    </citation>
    <scope>NUCLEOTIDE SEQUENCE</scope>
    <source>
        <strain evidence="2">DAOM 180753</strain>
    </source>
</reference>
<accession>A0AAI9T8A7</accession>
<keyword evidence="1" id="KW-0812">Transmembrane</keyword>
<comment type="caution">
    <text evidence="2">The sequence shown here is derived from an EMBL/GenBank/DDBJ whole genome shotgun (WGS) entry which is preliminary data.</text>
</comment>
<keyword evidence="3" id="KW-1185">Reference proteome</keyword>
<dbReference type="EMBL" id="LACB01000584">
    <property type="protein sequence ID" value="KAJ9482283.1"/>
    <property type="molecule type" value="Genomic_DNA"/>
</dbReference>
<proteinExistence type="predicted"/>
<dbReference type="Proteomes" id="UP001227192">
    <property type="component" value="Unassembled WGS sequence"/>
</dbReference>
<gene>
    <name evidence="2" type="ORF">VN97_g11161</name>
</gene>
<keyword evidence="1" id="KW-0472">Membrane</keyword>
<reference evidence="2" key="2">
    <citation type="journal article" date="2016" name="Fungal Biol.">
        <title>Ochratoxin A production by Penicillium thymicola.</title>
        <authorList>
            <person name="Nguyen H.D.T."/>
            <person name="McMullin D.R."/>
            <person name="Ponomareva E."/>
            <person name="Riley R."/>
            <person name="Pomraning K.R."/>
            <person name="Baker S.E."/>
            <person name="Seifert K.A."/>
        </authorList>
    </citation>
    <scope>NUCLEOTIDE SEQUENCE</scope>
    <source>
        <strain evidence="2">DAOM 180753</strain>
    </source>
</reference>
<dbReference type="AlphaFoldDB" id="A0AAI9T8A7"/>